<keyword evidence="2" id="KW-0489">Methyltransferase</keyword>
<dbReference type="GO" id="GO:0032259">
    <property type="term" value="P:methylation"/>
    <property type="evidence" value="ECO:0007669"/>
    <property type="project" value="UniProtKB-KW"/>
</dbReference>
<dbReference type="Proteomes" id="UP000816034">
    <property type="component" value="Unassembled WGS sequence"/>
</dbReference>
<dbReference type="InterPro" id="IPR036926">
    <property type="entry name" value="Thymidate_synth/dCMP_Mease_sf"/>
</dbReference>
<dbReference type="PANTHER" id="PTHR11548:SF2">
    <property type="entry name" value="THYMIDYLATE SYNTHASE"/>
    <property type="match status" value="1"/>
</dbReference>
<dbReference type="InterPro" id="IPR045097">
    <property type="entry name" value="Thymidate_synth/dCMP_Mease"/>
</dbReference>
<reference evidence="9 10" key="1">
    <citation type="journal article" date="2018" name="BMC Genomics">
        <title>The genome of Naegleria lovaniensis, the basis for a comparative approach to unravel pathogenicity factors of the human pathogenic amoeba N. fowleri.</title>
        <authorList>
            <person name="Liechti N."/>
            <person name="Schurch N."/>
            <person name="Bruggmann R."/>
            <person name="Wittwer M."/>
        </authorList>
    </citation>
    <scope>NUCLEOTIDE SEQUENCE [LARGE SCALE GENOMIC DNA]</scope>
    <source>
        <strain evidence="9 10">ATCC 30569</strain>
    </source>
</reference>
<evidence type="ECO:0000256" key="6">
    <source>
        <dbReference type="PROSITE-ProRule" id="PRU10016"/>
    </source>
</evidence>
<protein>
    <recommendedName>
        <fullName evidence="1">thymidylate synthase</fullName>
        <ecNumber evidence="1">2.1.1.45</ecNumber>
    </recommendedName>
</protein>
<dbReference type="GO" id="GO:0004799">
    <property type="term" value="F:thymidylate synthase activity"/>
    <property type="evidence" value="ECO:0007669"/>
    <property type="project" value="UniProtKB-EC"/>
</dbReference>
<dbReference type="GeneID" id="68095170"/>
<dbReference type="PRINTS" id="PR00108">
    <property type="entry name" value="THYMDSNTHASE"/>
</dbReference>
<organism evidence="9 10">
    <name type="scientific">Naegleria lovaniensis</name>
    <name type="common">Amoeba</name>
    <dbReference type="NCBI Taxonomy" id="51637"/>
    <lineage>
        <taxon>Eukaryota</taxon>
        <taxon>Discoba</taxon>
        <taxon>Heterolobosea</taxon>
        <taxon>Tetramitia</taxon>
        <taxon>Eutetramitia</taxon>
        <taxon>Vahlkampfiidae</taxon>
        <taxon>Naegleria</taxon>
    </lineage>
</organism>
<dbReference type="PROSITE" id="PS00091">
    <property type="entry name" value="THYMIDYLATE_SYNTHASE"/>
    <property type="match status" value="1"/>
</dbReference>
<dbReference type="AlphaFoldDB" id="A0AA88GV33"/>
<accession>A0AA88GV33</accession>
<dbReference type="HAMAP" id="MF_00008">
    <property type="entry name" value="Thymidy_synth_bact"/>
    <property type="match status" value="1"/>
</dbReference>
<evidence type="ECO:0000256" key="5">
    <source>
        <dbReference type="ARBA" id="ARBA00047344"/>
    </source>
</evidence>
<dbReference type="PANTHER" id="PTHR11548">
    <property type="entry name" value="THYMIDYLATE SYNTHASE 1"/>
    <property type="match status" value="1"/>
</dbReference>
<evidence type="ECO:0000313" key="10">
    <source>
        <dbReference type="Proteomes" id="UP000816034"/>
    </source>
</evidence>
<name>A0AA88GV33_NAELO</name>
<dbReference type="NCBIfam" id="NF002497">
    <property type="entry name" value="PRK01827.1-3"/>
    <property type="match status" value="1"/>
</dbReference>
<gene>
    <name evidence="9" type="ORF">C9374_002715</name>
</gene>
<comment type="catalytic activity">
    <reaction evidence="5">
        <text>dUMP + (6R)-5,10-methylene-5,6,7,8-tetrahydrofolate = 7,8-dihydrofolate + dTMP</text>
        <dbReference type="Rhea" id="RHEA:12104"/>
        <dbReference type="ChEBI" id="CHEBI:15636"/>
        <dbReference type="ChEBI" id="CHEBI:57451"/>
        <dbReference type="ChEBI" id="CHEBI:63528"/>
        <dbReference type="ChEBI" id="CHEBI:246422"/>
        <dbReference type="EC" id="2.1.1.45"/>
    </reaction>
</comment>
<evidence type="ECO:0000256" key="1">
    <source>
        <dbReference type="ARBA" id="ARBA00011947"/>
    </source>
</evidence>
<evidence type="ECO:0000313" key="9">
    <source>
        <dbReference type="EMBL" id="KAG2386269.1"/>
    </source>
</evidence>
<dbReference type="GO" id="GO:0006231">
    <property type="term" value="P:dTMP biosynthetic process"/>
    <property type="evidence" value="ECO:0007669"/>
    <property type="project" value="InterPro"/>
</dbReference>
<dbReference type="CDD" id="cd00351">
    <property type="entry name" value="TS_Pyrimidine_HMase"/>
    <property type="match status" value="1"/>
</dbReference>
<feature type="region of interest" description="Disordered" evidence="7">
    <location>
        <begin position="1"/>
        <end position="39"/>
    </location>
</feature>
<evidence type="ECO:0000256" key="2">
    <source>
        <dbReference type="ARBA" id="ARBA00022603"/>
    </source>
</evidence>
<dbReference type="InterPro" id="IPR000398">
    <property type="entry name" value="Thymidylate_synthase"/>
</dbReference>
<dbReference type="InterPro" id="IPR020940">
    <property type="entry name" value="Thymidylate_synthase_AS"/>
</dbReference>
<comment type="caution">
    <text evidence="9">The sequence shown here is derived from an EMBL/GenBank/DDBJ whole genome shotgun (WGS) entry which is preliminary data.</text>
</comment>
<feature type="active site" evidence="6">
    <location>
        <position position="272"/>
    </location>
</feature>
<evidence type="ECO:0000259" key="8">
    <source>
        <dbReference type="Pfam" id="PF00303"/>
    </source>
</evidence>
<dbReference type="EC" id="2.1.1.45" evidence="1"/>
<proteinExistence type="inferred from homology"/>
<dbReference type="RefSeq" id="XP_044550261.1">
    <property type="nucleotide sequence ID" value="XM_044692163.1"/>
</dbReference>
<evidence type="ECO:0000256" key="3">
    <source>
        <dbReference type="ARBA" id="ARBA00022679"/>
    </source>
</evidence>
<keyword evidence="3" id="KW-0808">Transferase</keyword>
<evidence type="ECO:0000256" key="7">
    <source>
        <dbReference type="SAM" id="MobiDB-lite"/>
    </source>
</evidence>
<dbReference type="Gene3D" id="3.30.572.10">
    <property type="entry name" value="Thymidylate synthase/dCMP hydroxymethylase domain"/>
    <property type="match status" value="1"/>
</dbReference>
<dbReference type="FunFam" id="3.30.572.10:FF:000002">
    <property type="entry name" value="Possible thymidylate synthase"/>
    <property type="match status" value="1"/>
</dbReference>
<dbReference type="NCBIfam" id="TIGR03284">
    <property type="entry name" value="thym_sym"/>
    <property type="match status" value="1"/>
</dbReference>
<feature type="domain" description="Thymidylate synthase/dCMP hydroxymethylase" evidence="8">
    <location>
        <begin position="106"/>
        <end position="392"/>
    </location>
</feature>
<evidence type="ECO:0000256" key="4">
    <source>
        <dbReference type="ARBA" id="ARBA00022727"/>
    </source>
</evidence>
<dbReference type="GO" id="GO:0005829">
    <property type="term" value="C:cytosol"/>
    <property type="evidence" value="ECO:0007669"/>
    <property type="project" value="TreeGrafter"/>
</dbReference>
<keyword evidence="4" id="KW-0545">Nucleotide biosynthesis</keyword>
<keyword evidence="10" id="KW-1185">Reference proteome</keyword>
<dbReference type="InterPro" id="IPR023451">
    <property type="entry name" value="Thymidate_synth/dCMP_Mease_dom"/>
</dbReference>
<dbReference type="GO" id="GO:0005739">
    <property type="term" value="C:mitochondrion"/>
    <property type="evidence" value="ECO:0007669"/>
    <property type="project" value="TreeGrafter"/>
</dbReference>
<dbReference type="SUPFAM" id="SSF55831">
    <property type="entry name" value="Thymidylate synthase/dCMP hydroxymethylase"/>
    <property type="match status" value="1"/>
</dbReference>
<dbReference type="Pfam" id="PF00303">
    <property type="entry name" value="Thymidylat_synt"/>
    <property type="match status" value="1"/>
</dbReference>
<dbReference type="EMBL" id="PYSW02000016">
    <property type="protein sequence ID" value="KAG2386269.1"/>
    <property type="molecule type" value="Genomic_DNA"/>
</dbReference>
<sequence length="392" mass="45088">MNSNNNNSNNSNNNSNTINATSDSNTTTTNTTTSTTTTTTHIPVDTYFPIRLLPSLNGYTSIPLSAQDGNFIRVQTQMPPLKPTRRTDRIQYYEFITFERRHEEFQYLDILRDLILYSGVGIRSERTGVGTISKFGYQMRFSLRNHSFPLLTTKRVFWKGVAKELLWFISGNTNANTLSLQDVHIWDGNGSRKYLDSIGLTHREEMDLGPVYGFQWRHWGAHYETMHSDYSQKGIDQLRKCVDTIRENPTNRRIILSAWNVSDLSQMALPPCHLLCQFWVDTSTQELSCQMYQRSCDMGLGVPFNIASYALLTCMMAQVCGLKPGDFVHSCGDCHVYSNHIEPLKVQLERNPKHFPKLYLNPNVKEMDDFKFEDFILKDYEPHGVIKMDMAV</sequence>